<dbReference type="SUPFAM" id="SSF56672">
    <property type="entry name" value="DNA/RNA polymerases"/>
    <property type="match status" value="1"/>
</dbReference>
<evidence type="ECO:0000259" key="1">
    <source>
        <dbReference type="Pfam" id="PF00078"/>
    </source>
</evidence>
<dbReference type="InterPro" id="IPR051083">
    <property type="entry name" value="GrpII_Intron_Splice-Mob/Def"/>
</dbReference>
<feature type="domain" description="Reverse transcriptase" evidence="1">
    <location>
        <begin position="107"/>
        <end position="239"/>
    </location>
</feature>
<dbReference type="CDD" id="cd01651">
    <property type="entry name" value="RT_G2_intron"/>
    <property type="match status" value="1"/>
</dbReference>
<evidence type="ECO:0000313" key="2">
    <source>
        <dbReference type="EMBL" id="TWH71076.1"/>
    </source>
</evidence>
<gene>
    <name evidence="2" type="ORF">JD77_06101</name>
</gene>
<dbReference type="InterPro" id="IPR000477">
    <property type="entry name" value="RT_dom"/>
</dbReference>
<reference evidence="2 3" key="1">
    <citation type="submission" date="2019-07" db="EMBL/GenBank/DDBJ databases">
        <title>R&amp;d 2014.</title>
        <authorList>
            <person name="Klenk H.-P."/>
        </authorList>
    </citation>
    <scope>NUCLEOTIDE SEQUENCE [LARGE SCALE GENOMIC DNA]</scope>
    <source>
        <strain evidence="2 3">DSM 43868</strain>
    </source>
</reference>
<keyword evidence="3" id="KW-1185">Reference proteome</keyword>
<organism evidence="2 3">
    <name type="scientific">Micromonospora olivasterospora</name>
    <dbReference type="NCBI Taxonomy" id="1880"/>
    <lineage>
        <taxon>Bacteria</taxon>
        <taxon>Bacillati</taxon>
        <taxon>Actinomycetota</taxon>
        <taxon>Actinomycetes</taxon>
        <taxon>Micromonosporales</taxon>
        <taxon>Micromonosporaceae</taxon>
        <taxon>Micromonospora</taxon>
    </lineage>
</organism>
<sequence>MNTDDPELALLRAEDRVLEIQTKLHRWARDDPHRQFSDLFNLVTDPAFLLVAWDRVRSNKGAKTAGVDGRTALSIVLRVGVEEFLDGLRVSLKDRSFRPLPVRERMIPKPGGKLRRLGIATITDRVVQAAVKLVLEPIFEADFLPCSYGFRPGRRAHDAVAEIRYLATNPRRYEWIVEGDIKACFDEIDHAALMGRVRGRITDKRVLELVKAFLKAGILGEDRQLWETNAGTPQGGLCSAEHNDPYEQCWVMRSVDSSGLVRAVAGVERCA</sequence>
<dbReference type="PANTHER" id="PTHR34047">
    <property type="entry name" value="NUCLEAR INTRON MATURASE 1, MITOCHONDRIAL-RELATED"/>
    <property type="match status" value="1"/>
</dbReference>
<dbReference type="Proteomes" id="UP000319825">
    <property type="component" value="Unassembled WGS sequence"/>
</dbReference>
<proteinExistence type="predicted"/>
<dbReference type="PANTHER" id="PTHR34047:SF8">
    <property type="entry name" value="PROTEIN YKFC"/>
    <property type="match status" value="1"/>
</dbReference>
<keyword evidence="2" id="KW-0695">RNA-directed DNA polymerase</keyword>
<dbReference type="RefSeq" id="WP_145777193.1">
    <property type="nucleotide sequence ID" value="NZ_BAAATQ010000158.1"/>
</dbReference>
<dbReference type="InterPro" id="IPR043502">
    <property type="entry name" value="DNA/RNA_pol_sf"/>
</dbReference>
<name>A0A562IJS5_MICOL</name>
<keyword evidence="2" id="KW-0808">Transferase</keyword>
<protein>
    <submittedName>
        <fullName evidence="2">RNA-directed DNA polymerase</fullName>
    </submittedName>
</protein>
<dbReference type="GO" id="GO:0003964">
    <property type="term" value="F:RNA-directed DNA polymerase activity"/>
    <property type="evidence" value="ECO:0007669"/>
    <property type="project" value="UniProtKB-KW"/>
</dbReference>
<dbReference type="Pfam" id="PF00078">
    <property type="entry name" value="RVT_1"/>
    <property type="match status" value="1"/>
</dbReference>
<evidence type="ECO:0000313" key="3">
    <source>
        <dbReference type="Proteomes" id="UP000319825"/>
    </source>
</evidence>
<keyword evidence="2" id="KW-0548">Nucleotidyltransferase</keyword>
<dbReference type="OrthoDB" id="1550386at2"/>
<dbReference type="AlphaFoldDB" id="A0A562IJS5"/>
<comment type="caution">
    <text evidence="2">The sequence shown here is derived from an EMBL/GenBank/DDBJ whole genome shotgun (WGS) entry which is preliminary data.</text>
</comment>
<accession>A0A562IJS5</accession>
<dbReference type="EMBL" id="VLKE01000001">
    <property type="protein sequence ID" value="TWH71076.1"/>
    <property type="molecule type" value="Genomic_DNA"/>
</dbReference>